<gene>
    <name evidence="1" type="ORF">H9777_12150</name>
</gene>
<dbReference type="Pfam" id="PF12930">
    <property type="entry name" value="DUF3836"/>
    <property type="match status" value="1"/>
</dbReference>
<organism evidence="1 2">
    <name type="scientific">Candidatus Phocaeicola faecigallinarum</name>
    <dbReference type="NCBI Taxonomy" id="2838732"/>
    <lineage>
        <taxon>Bacteria</taxon>
        <taxon>Pseudomonadati</taxon>
        <taxon>Bacteroidota</taxon>
        <taxon>Bacteroidia</taxon>
        <taxon>Bacteroidales</taxon>
        <taxon>Bacteroidaceae</taxon>
        <taxon>Phocaeicola</taxon>
    </lineage>
</organism>
<dbReference type="Proteomes" id="UP000783796">
    <property type="component" value="Unassembled WGS sequence"/>
</dbReference>
<reference evidence="1" key="1">
    <citation type="journal article" date="2021" name="PeerJ">
        <title>Extensive microbial diversity within the chicken gut microbiome revealed by metagenomics and culture.</title>
        <authorList>
            <person name="Gilroy R."/>
            <person name="Ravi A."/>
            <person name="Getino M."/>
            <person name="Pursley I."/>
            <person name="Horton D.L."/>
            <person name="Alikhan N.F."/>
            <person name="Baker D."/>
            <person name="Gharbi K."/>
            <person name="Hall N."/>
            <person name="Watson M."/>
            <person name="Adriaenssens E.M."/>
            <person name="Foster-Nyarko E."/>
            <person name="Jarju S."/>
            <person name="Secka A."/>
            <person name="Antonio M."/>
            <person name="Oren A."/>
            <person name="Chaudhuri R.R."/>
            <person name="La Ragione R."/>
            <person name="Hildebrand F."/>
            <person name="Pallen M.J."/>
        </authorList>
    </citation>
    <scope>NUCLEOTIDE SEQUENCE</scope>
    <source>
        <strain evidence="1">G4-2901</strain>
    </source>
</reference>
<reference evidence="1" key="2">
    <citation type="submission" date="2021-04" db="EMBL/GenBank/DDBJ databases">
        <authorList>
            <person name="Gilroy R."/>
        </authorList>
    </citation>
    <scope>NUCLEOTIDE SEQUENCE</scope>
    <source>
        <strain evidence="1">G4-2901</strain>
    </source>
</reference>
<dbReference type="AlphaFoldDB" id="A0A948TDQ8"/>
<dbReference type="EMBL" id="JAHLFW010000100">
    <property type="protein sequence ID" value="MBU3839035.1"/>
    <property type="molecule type" value="Genomic_DNA"/>
</dbReference>
<evidence type="ECO:0000313" key="2">
    <source>
        <dbReference type="Proteomes" id="UP000783796"/>
    </source>
</evidence>
<evidence type="ECO:0000313" key="1">
    <source>
        <dbReference type="EMBL" id="MBU3839035.1"/>
    </source>
</evidence>
<proteinExistence type="predicted"/>
<comment type="caution">
    <text evidence="1">The sequence shown here is derived from an EMBL/GenBank/DDBJ whole genome shotgun (WGS) entry which is preliminary data.</text>
</comment>
<dbReference type="Gene3D" id="2.40.128.720">
    <property type="match status" value="1"/>
</dbReference>
<name>A0A948TDQ8_9BACT</name>
<sequence>MEIITATTIFLASLNVYGECGFAYNAETSEDGIVTAKAVYRKSVCGKYLSPTLKYNYVYDGEQRLAQKEVLKWNGVTGEWDKSHILNYMYDENGYAIEYAVWNSGKNEYADVVAKQTYNEGIDGALYIALYKWDNSGNDWVKQNDMVAMNLSGELLTSFEFEL</sequence>
<dbReference type="InterPro" id="IPR024339">
    <property type="entry name" value="DUF3836"/>
</dbReference>
<accession>A0A948TDQ8</accession>
<protein>
    <submittedName>
        <fullName evidence="1">DUF3836 domain-containing protein</fullName>
    </submittedName>
</protein>